<feature type="region of interest" description="Disordered" evidence="1">
    <location>
        <begin position="76"/>
        <end position="99"/>
    </location>
</feature>
<feature type="compositionally biased region" description="Polar residues" evidence="1">
    <location>
        <begin position="76"/>
        <end position="89"/>
    </location>
</feature>
<keyword evidence="2" id="KW-0812">Transmembrane</keyword>
<accession>A0A7S6WP53</accession>
<name>A0A7S6WP53_9SPIR</name>
<feature type="transmembrane region" description="Helical" evidence="2">
    <location>
        <begin position="407"/>
        <end position="427"/>
    </location>
</feature>
<feature type="transmembrane region" description="Helical" evidence="2">
    <location>
        <begin position="311"/>
        <end position="332"/>
    </location>
</feature>
<evidence type="ECO:0000256" key="2">
    <source>
        <dbReference type="SAM" id="Phobius"/>
    </source>
</evidence>
<dbReference type="EMBL" id="CP061839">
    <property type="protein sequence ID" value="QOW60720.1"/>
    <property type="molecule type" value="Genomic_DNA"/>
</dbReference>
<dbReference type="RefSeq" id="WP_194076171.1">
    <property type="nucleotide sequence ID" value="NZ_CP061839.1"/>
</dbReference>
<sequence length="535" mass="59843">MTKNNTAFCTFISKVDLGDEPIEDSYESIFDQYERVVVQALATSFGLDFLIQDRYGGDVDTINNVRKIGKDSNMAYKNQDNASDYTNRGQYDGADYHKDPRFSQVKHEKRQEYFENGSKDFTDEYTGKKNLGFLGKSKNAPTDKNANLDHIISAKSIHDDPGRVLAGIDGKDLANSKDNFAWTNEKLNKSMSADEIPDYIAAHPELDELTKKNMLDRYNKAKKAYDAKINRVYYTSGKFWKDTGTAAAKLGISMGVRQALGLVFTEIWFTVKDAIIECKKDGKTLFKAIAKAVKKGLQNARKKFREVWDKFIEGAISGILSSLITTLANIFFTTAKNIIKIIRESFASLSQAFKILFINPDGYALGDRFVAAAKVLATGASVVAGAMVSELLRKTPLGGIPIVSDIVPTFCNILVTGIMSCSFLYLLDHNEFIKKAIKKLNSLPDINNFNVALKRQGELLDRYLSELMKIDFDLLKKQEESLSLAAEQLSICKTSEETNACLHSIYKKLNLNLPWNGYADFDSFMNDSKSVLSFA</sequence>
<organism evidence="3 4">
    <name type="scientific">Treponema pedis</name>
    <dbReference type="NCBI Taxonomy" id="409322"/>
    <lineage>
        <taxon>Bacteria</taxon>
        <taxon>Pseudomonadati</taxon>
        <taxon>Spirochaetota</taxon>
        <taxon>Spirochaetia</taxon>
        <taxon>Spirochaetales</taxon>
        <taxon>Treponemataceae</taxon>
        <taxon>Treponema</taxon>
    </lineage>
</organism>
<evidence type="ECO:0000313" key="4">
    <source>
        <dbReference type="Proteomes" id="UP000593915"/>
    </source>
</evidence>
<evidence type="ECO:0000313" key="3">
    <source>
        <dbReference type="EMBL" id="QOW60720.1"/>
    </source>
</evidence>
<dbReference type="AlphaFoldDB" id="A0A7S6WP53"/>
<reference evidence="3 4" key="1">
    <citation type="submission" date="2020-09" db="EMBL/GenBank/DDBJ databases">
        <title>Characterization of Treponema spp. from bovine digital dermatitis in Korea.</title>
        <authorList>
            <person name="Espiritu H.M."/>
            <person name="Cho Y.I."/>
            <person name="Mamuad L."/>
        </authorList>
    </citation>
    <scope>NUCLEOTIDE SEQUENCE [LARGE SCALE GENOMIC DNA]</scope>
    <source>
        <strain evidence="3 4">KS1</strain>
    </source>
</reference>
<keyword evidence="2" id="KW-0472">Membrane</keyword>
<dbReference type="Proteomes" id="UP000593915">
    <property type="component" value="Chromosome"/>
</dbReference>
<evidence type="ECO:0000256" key="1">
    <source>
        <dbReference type="SAM" id="MobiDB-lite"/>
    </source>
</evidence>
<feature type="transmembrane region" description="Helical" evidence="2">
    <location>
        <begin position="369"/>
        <end position="387"/>
    </location>
</feature>
<protein>
    <submittedName>
        <fullName evidence="3">Uncharacterized protein</fullName>
    </submittedName>
</protein>
<proteinExistence type="predicted"/>
<gene>
    <name evidence="3" type="ORF">IFE08_13155</name>
</gene>
<keyword evidence="2" id="KW-1133">Transmembrane helix</keyword>